<evidence type="ECO:0000313" key="7">
    <source>
        <dbReference type="EMBL" id="OAM29333.1"/>
    </source>
</evidence>
<keyword evidence="4 6" id="KW-0472">Membrane</keyword>
<evidence type="ECO:0000256" key="5">
    <source>
        <dbReference type="SAM" id="MobiDB-lite"/>
    </source>
</evidence>
<evidence type="ECO:0000313" key="8">
    <source>
        <dbReference type="Proteomes" id="UP000077885"/>
    </source>
</evidence>
<dbReference type="AlphaFoldDB" id="A0A1A9RYS5"/>
<dbReference type="GO" id="GO:0016020">
    <property type="term" value="C:membrane"/>
    <property type="evidence" value="ECO:0007669"/>
    <property type="project" value="UniProtKB-SubCell"/>
</dbReference>
<dbReference type="Pfam" id="PF04228">
    <property type="entry name" value="Zn_peptidase"/>
    <property type="match status" value="1"/>
</dbReference>
<reference evidence="8" key="1">
    <citation type="submission" date="2016-05" db="EMBL/GenBank/DDBJ databases">
        <title>Draft genome of Corynebacterium afermentans subsp. afermentans LCDC 88199T.</title>
        <authorList>
            <person name="Bernier A.-M."/>
            <person name="Bernard K."/>
        </authorList>
    </citation>
    <scope>NUCLEOTIDE SEQUENCE [LARGE SCALE GENOMIC DNA]</scope>
    <source>
        <strain evidence="8">NML02-A-017</strain>
    </source>
</reference>
<gene>
    <name evidence="7" type="ORF">A7P95_03735</name>
</gene>
<comment type="subcellular location">
    <subcellularLocation>
        <location evidence="1">Membrane</location>
        <topology evidence="1">Single-pass membrane protein</topology>
    </subcellularLocation>
</comment>
<evidence type="ECO:0000256" key="3">
    <source>
        <dbReference type="ARBA" id="ARBA00022989"/>
    </source>
</evidence>
<keyword evidence="8" id="KW-1185">Reference proteome</keyword>
<dbReference type="OrthoDB" id="9774900at2"/>
<organism evidence="7 8">
    <name type="scientific">Eikenella longinqua</name>
    <dbReference type="NCBI Taxonomy" id="1795827"/>
    <lineage>
        <taxon>Bacteria</taxon>
        <taxon>Pseudomonadati</taxon>
        <taxon>Pseudomonadota</taxon>
        <taxon>Betaproteobacteria</taxon>
        <taxon>Neisseriales</taxon>
        <taxon>Neisseriaceae</taxon>
        <taxon>Eikenella</taxon>
    </lineage>
</organism>
<keyword evidence="2 6" id="KW-0812">Transmembrane</keyword>
<feature type="compositionally biased region" description="Polar residues" evidence="5">
    <location>
        <begin position="1"/>
        <end position="11"/>
    </location>
</feature>
<proteinExistence type="predicted"/>
<dbReference type="RefSeq" id="WP_067591366.1">
    <property type="nucleotide sequence ID" value="NZ_LXSL01000014.1"/>
</dbReference>
<evidence type="ECO:0000256" key="1">
    <source>
        <dbReference type="ARBA" id="ARBA00004167"/>
    </source>
</evidence>
<evidence type="ECO:0008006" key="9">
    <source>
        <dbReference type="Google" id="ProtNLM"/>
    </source>
</evidence>
<name>A0A1A9RYS5_9NEIS</name>
<accession>A0A1A9RYS5</accession>
<keyword evidence="3 6" id="KW-1133">Transmembrane helix</keyword>
<comment type="caution">
    <text evidence="7">The sequence shown here is derived from an EMBL/GenBank/DDBJ whole genome shotgun (WGS) entry which is preliminary data.</text>
</comment>
<dbReference type="PANTHER" id="PTHR30168:SF0">
    <property type="entry name" value="INNER MEMBRANE PROTEIN"/>
    <property type="match status" value="1"/>
</dbReference>
<sequence>MKLGNQRSSSNIEDRRGSGGGGYGGGGGKMGIVGLIIVLIGAYYGVDLSGLMGSGQMPQLQQEQPSRPVAASAEEEALARFSAQILATTEDAWGSYFRSQGRQYVQPKMVLYRGSTPTACGTGQAAMGPFYCPADQKVYLDLSFYDDMKNQLGAAGDAAFAYVIAHEVGHHVQNLDGTMARVNRARARLNERDANRLSVLVELQADCLAGVWANRAQERQLFEEGDLEEAFNAAEAVGDDRLQQRSRGYAVPDSFTHGTSAQRLQWFRRGLNSGDPAQCNTFAGNI</sequence>
<dbReference type="InterPro" id="IPR007343">
    <property type="entry name" value="Uncharacterised_pept_Zn_put"/>
</dbReference>
<dbReference type="STRING" id="1795827.A7P95_03735"/>
<dbReference type="Proteomes" id="UP000077885">
    <property type="component" value="Unassembled WGS sequence"/>
</dbReference>
<feature type="transmembrane region" description="Helical" evidence="6">
    <location>
        <begin position="21"/>
        <end position="46"/>
    </location>
</feature>
<evidence type="ECO:0000256" key="2">
    <source>
        <dbReference type="ARBA" id="ARBA00022692"/>
    </source>
</evidence>
<feature type="region of interest" description="Disordered" evidence="5">
    <location>
        <begin position="1"/>
        <end position="23"/>
    </location>
</feature>
<evidence type="ECO:0000256" key="4">
    <source>
        <dbReference type="ARBA" id="ARBA00023136"/>
    </source>
</evidence>
<protein>
    <recommendedName>
        <fullName evidence="9">Neutral zinc metallopeptidase</fullName>
    </recommendedName>
</protein>
<dbReference type="PANTHER" id="PTHR30168">
    <property type="entry name" value="PUTATIVE MEMBRANE PROTEIN YPFJ"/>
    <property type="match status" value="1"/>
</dbReference>
<dbReference type="EMBL" id="LXSL01000014">
    <property type="protein sequence ID" value="OAM29333.1"/>
    <property type="molecule type" value="Genomic_DNA"/>
</dbReference>
<evidence type="ECO:0000256" key="6">
    <source>
        <dbReference type="SAM" id="Phobius"/>
    </source>
</evidence>